<comment type="caution">
    <text evidence="2">The sequence shown here is derived from an EMBL/GenBank/DDBJ whole genome shotgun (WGS) entry which is preliminary data.</text>
</comment>
<protein>
    <recommendedName>
        <fullName evidence="1">ATPase AAA-type core domain-containing protein</fullName>
    </recommendedName>
</protein>
<keyword evidence="3" id="KW-1185">Reference proteome</keyword>
<evidence type="ECO:0000259" key="1">
    <source>
        <dbReference type="Pfam" id="PF13304"/>
    </source>
</evidence>
<dbReference type="Proteomes" id="UP000598120">
    <property type="component" value="Unassembled WGS sequence"/>
</dbReference>
<reference evidence="2 3" key="1">
    <citation type="journal article" date="2014" name="Int. J. Syst. Evol. Microbiol.">
        <title>Complete genome sequence of Corynebacterium casei LMG S-19264T (=DSM 44701T), isolated from a smear-ripened cheese.</title>
        <authorList>
            <consortium name="US DOE Joint Genome Institute (JGI-PGF)"/>
            <person name="Walter F."/>
            <person name="Albersmeier A."/>
            <person name="Kalinowski J."/>
            <person name="Ruckert C."/>
        </authorList>
    </citation>
    <scope>NUCLEOTIDE SEQUENCE [LARGE SCALE GENOMIC DNA]</scope>
    <source>
        <strain evidence="2 3">CGMCC 1.15295</strain>
    </source>
</reference>
<evidence type="ECO:0000313" key="3">
    <source>
        <dbReference type="Proteomes" id="UP000598120"/>
    </source>
</evidence>
<feature type="domain" description="ATPase AAA-type core" evidence="1">
    <location>
        <begin position="552"/>
        <end position="601"/>
    </location>
</feature>
<dbReference type="SUPFAM" id="SSF52540">
    <property type="entry name" value="P-loop containing nucleoside triphosphate hydrolases"/>
    <property type="match status" value="1"/>
</dbReference>
<dbReference type="EMBL" id="BMIC01000001">
    <property type="protein sequence ID" value="GFZ76012.1"/>
    <property type="molecule type" value="Genomic_DNA"/>
</dbReference>
<organism evidence="2 3">
    <name type="scientific">Aquaticitalea lipolytica</name>
    <dbReference type="NCBI Taxonomy" id="1247562"/>
    <lineage>
        <taxon>Bacteria</taxon>
        <taxon>Pseudomonadati</taxon>
        <taxon>Bacteroidota</taxon>
        <taxon>Flavobacteriia</taxon>
        <taxon>Flavobacteriales</taxon>
        <taxon>Flavobacteriaceae</taxon>
        <taxon>Aquaticitalea</taxon>
    </lineage>
</organism>
<dbReference type="InterPro" id="IPR027417">
    <property type="entry name" value="P-loop_NTPase"/>
</dbReference>
<proteinExistence type="predicted"/>
<accession>A0A8J2XI96</accession>
<sequence>MAGFKLLAVRPFLNCNDRFCKNLQKGVIYKFYQNYEFLDKDGKALNKENLTIINLDGKLIDNDVYSILKVKETVDDIYGVTLSNGHKIDIQVSALVGKNGSGKSTLLELLYGVCYIIALKKGIITDHTKWIKLINNSKIDHNKLFGKINDIQDVYSDLMVEIYYEIDGKYFSIWHNSQQEIYHRSLSKDFEDDNFNEYGSFKYDESKDDRFNYVFDEFFFYTISINYSLYGLNARYNNSWLNDLFHKNDGYQTPLVINPFRQDGNIDVNSELHLAQSRLLSNLVDDTFSIKQVVNGKTVDSLLFTLDYSMFNTYGVLGLESVITNIKKKFDLEDSEFITKVYDAIYTTSKTRIERIDLKSVKHSDLLVKYVYRKILKIYSNYDEYKAETIKVEGEWVPDFRQIFRRLVDLKNDRSHITLKLRQVLNTIRFNTLGEVNDNLWKEEADDYQKIPNKIKKHFFSLDISSFINRIKQIKNENSRFDIIELIPAACFRPNLYIRNDNCANSISSFNDLSSGEQHFIHSLQSIFYHIINLNSVFYSGNEKIKYNFVNLVFDEIELYYHPEFQRRFLFEILTGISNLNIKNIKGINILFSTHSPFILSDITHNNILRLTTGLANESTQEKTFGANIHELLGSSFFLENGFVGEFVKRKIEMLIGKYNGNQDLKLTVRNDENTEELDFINLLDDKLIRDRLLDMYNDYYEVDVNTIYDMDEYENWLKSELERIKKGTNDKS</sequence>
<dbReference type="Gene3D" id="3.40.50.300">
    <property type="entry name" value="P-loop containing nucleotide triphosphate hydrolases"/>
    <property type="match status" value="1"/>
</dbReference>
<dbReference type="GO" id="GO:0016887">
    <property type="term" value="F:ATP hydrolysis activity"/>
    <property type="evidence" value="ECO:0007669"/>
    <property type="project" value="InterPro"/>
</dbReference>
<gene>
    <name evidence="2" type="ORF">GCM10011531_00780</name>
</gene>
<dbReference type="AlphaFoldDB" id="A0A8J2XI96"/>
<dbReference type="GO" id="GO:0005524">
    <property type="term" value="F:ATP binding"/>
    <property type="evidence" value="ECO:0007669"/>
    <property type="project" value="InterPro"/>
</dbReference>
<evidence type="ECO:0000313" key="2">
    <source>
        <dbReference type="EMBL" id="GFZ76012.1"/>
    </source>
</evidence>
<name>A0A8J2XI96_9FLAO</name>
<dbReference type="InterPro" id="IPR003959">
    <property type="entry name" value="ATPase_AAA_core"/>
</dbReference>
<dbReference type="RefSeq" id="WP_188604362.1">
    <property type="nucleotide sequence ID" value="NZ_BMIC01000001.1"/>
</dbReference>
<dbReference type="Pfam" id="PF13304">
    <property type="entry name" value="AAA_21"/>
    <property type="match status" value="1"/>
</dbReference>